<dbReference type="Proteomes" id="UP000184301">
    <property type="component" value="Unassembled WGS sequence"/>
</dbReference>
<proteinExistence type="predicted"/>
<reference evidence="2 3" key="1">
    <citation type="submission" date="2016-11" db="EMBL/GenBank/DDBJ databases">
        <authorList>
            <person name="Jaros S."/>
            <person name="Januszkiewicz K."/>
            <person name="Wedrychowicz H."/>
        </authorList>
    </citation>
    <scope>NUCLEOTIDE SEQUENCE [LARGE SCALE GENOMIC DNA]</scope>
    <source>
        <strain evidence="2 3">DSM 15480</strain>
    </source>
</reference>
<dbReference type="GO" id="GO:0016740">
    <property type="term" value="F:transferase activity"/>
    <property type="evidence" value="ECO:0007669"/>
    <property type="project" value="UniProtKB-KW"/>
</dbReference>
<dbReference type="SUPFAM" id="SSF55594">
    <property type="entry name" value="HPr-like"/>
    <property type="match status" value="1"/>
</dbReference>
<keyword evidence="3" id="KW-1185">Reference proteome</keyword>
<evidence type="ECO:0000259" key="1">
    <source>
        <dbReference type="PROSITE" id="PS51350"/>
    </source>
</evidence>
<name>A0A1M6UTH4_9FIRM</name>
<dbReference type="STRING" id="1121950.SAMN02745243_03599"/>
<protein>
    <submittedName>
        <fullName evidence="2">Phosphotransferase system, HPr</fullName>
    </submittedName>
</protein>
<dbReference type="InterPro" id="IPR035895">
    <property type="entry name" value="HPr-like_sf"/>
</dbReference>
<dbReference type="Pfam" id="PF00381">
    <property type="entry name" value="PTS-HPr"/>
    <property type="match status" value="1"/>
</dbReference>
<evidence type="ECO:0000313" key="2">
    <source>
        <dbReference type="EMBL" id="SHK72443.1"/>
    </source>
</evidence>
<dbReference type="RefSeq" id="WP_073112912.1">
    <property type="nucleotide sequence ID" value="NZ_FQZY01000078.1"/>
</dbReference>
<dbReference type="InterPro" id="IPR000032">
    <property type="entry name" value="HPr-like"/>
</dbReference>
<sequence>MKTVKIKFDSIEAASDFVKIVAQFKTNFDLMTERRVIDGKSILGILSLDLSRVLDLQIEEETDEIMDAIAPYVASKEASEKRA</sequence>
<accession>A0A1M6UTH4</accession>
<dbReference type="PROSITE" id="PS51350">
    <property type="entry name" value="PTS_HPR_DOM"/>
    <property type="match status" value="1"/>
</dbReference>
<dbReference type="EMBL" id="FQZY01000078">
    <property type="protein sequence ID" value="SHK72443.1"/>
    <property type="molecule type" value="Genomic_DNA"/>
</dbReference>
<keyword evidence="2" id="KW-0808">Transferase</keyword>
<dbReference type="AlphaFoldDB" id="A0A1M6UTH4"/>
<organism evidence="2 3">
    <name type="scientific">Hespellia stercorisuis DSM 15480</name>
    <dbReference type="NCBI Taxonomy" id="1121950"/>
    <lineage>
        <taxon>Bacteria</taxon>
        <taxon>Bacillati</taxon>
        <taxon>Bacillota</taxon>
        <taxon>Clostridia</taxon>
        <taxon>Lachnospirales</taxon>
        <taxon>Lachnospiraceae</taxon>
        <taxon>Hespellia</taxon>
    </lineage>
</organism>
<feature type="domain" description="HPr" evidence="1">
    <location>
        <begin position="1"/>
        <end position="81"/>
    </location>
</feature>
<gene>
    <name evidence="2" type="ORF">SAMN02745243_03599</name>
</gene>
<evidence type="ECO:0000313" key="3">
    <source>
        <dbReference type="Proteomes" id="UP000184301"/>
    </source>
</evidence>
<dbReference type="OrthoDB" id="2051287at2"/>
<dbReference type="Gene3D" id="3.30.1340.10">
    <property type="entry name" value="HPr-like"/>
    <property type="match status" value="1"/>
</dbReference>